<dbReference type="NCBIfam" id="TIGR02193">
    <property type="entry name" value="heptsyl_trn_I"/>
    <property type="match status" value="1"/>
</dbReference>
<accession>A0A2S9H4Q9</accession>
<comment type="caution">
    <text evidence="14">The sequence shown here is derived from an EMBL/GenBank/DDBJ whole genome shotgun (WGS) entry which is preliminary data.</text>
</comment>
<dbReference type="PANTHER" id="PTHR30160">
    <property type="entry name" value="TETRAACYLDISACCHARIDE 4'-KINASE-RELATED"/>
    <property type="match status" value="1"/>
</dbReference>
<keyword evidence="15" id="KW-1185">Reference proteome</keyword>
<dbReference type="EC" id="2.4.99.23" evidence="10"/>
<sequence length="325" mass="35509">MKVLLIRVSSMGDVLHNMPIVADILRNFPHAQIDWVVEENFVELVRLNPNVHKIIPFALRRWRKGLLSASVRAEMSAFKKTLRLETYDVILDTQGLLKTGVIMGLAQGGAKVGLANGTEGSGYEAASRIFHTLSVPVGIHTHAVLRGRIVAAHALGYMDKIENVAPDFGLLAPNPDLQPDWLPQNDYAVFFHGTAGAAKKWPAHDWITLGKHLNARNYPILLAWGNRTEQLEAEQLASHIPNAQVLPKLSMMEAIILAQRAAIVIGVDTGLTHIAAAYCRPTVEIYSASPRWKTEGNWSDKIINLGDKGAPPGVADVIAAVDSLI</sequence>
<dbReference type="GO" id="GO:0009244">
    <property type="term" value="P:lipopolysaccharide core region biosynthetic process"/>
    <property type="evidence" value="ECO:0007669"/>
    <property type="project" value="InterPro"/>
</dbReference>
<evidence type="ECO:0000256" key="9">
    <source>
        <dbReference type="ARBA" id="ARBA00043995"/>
    </source>
</evidence>
<evidence type="ECO:0000256" key="4">
    <source>
        <dbReference type="ARBA" id="ARBA00022519"/>
    </source>
</evidence>
<keyword evidence="8" id="KW-0472">Membrane</keyword>
<dbReference type="InterPro" id="IPR011908">
    <property type="entry name" value="LipoPS_heptosylTferase-I"/>
</dbReference>
<keyword evidence="4" id="KW-0997">Cell inner membrane</keyword>
<dbReference type="GO" id="GO:0008713">
    <property type="term" value="F:ADP-heptose-lipopolysaccharide heptosyltransferase activity"/>
    <property type="evidence" value="ECO:0007669"/>
    <property type="project" value="TreeGrafter"/>
</dbReference>
<evidence type="ECO:0000256" key="3">
    <source>
        <dbReference type="ARBA" id="ARBA00022475"/>
    </source>
</evidence>
<comment type="similarity">
    <text evidence="9">Belongs to the glycosyltransferase 9 family.</text>
</comment>
<evidence type="ECO:0000256" key="6">
    <source>
        <dbReference type="ARBA" id="ARBA00022679"/>
    </source>
</evidence>
<dbReference type="Pfam" id="PF01075">
    <property type="entry name" value="Glyco_transf_9"/>
    <property type="match status" value="1"/>
</dbReference>
<comment type="catalytic activity">
    <reaction evidence="13">
        <text>an alpha-Kdo-(2-&gt;4)-alpha-Kdo-(2-&gt;6)-lipid A + ADP-L-glycero-beta-D-manno-heptose = an L-alpha-D-Hep-(1-&gt;5)-[alpha-Kdo-(2-&gt;4)]-alpha-Kdo-(2-&gt;6)-lipid A + ADP + H(+)</text>
        <dbReference type="Rhea" id="RHEA:74067"/>
        <dbReference type="ChEBI" id="CHEBI:15378"/>
        <dbReference type="ChEBI" id="CHEBI:61506"/>
        <dbReference type="ChEBI" id="CHEBI:176431"/>
        <dbReference type="ChEBI" id="CHEBI:193068"/>
        <dbReference type="ChEBI" id="CHEBI:456216"/>
        <dbReference type="EC" id="2.4.99.23"/>
    </reaction>
</comment>
<name>A0A2S9H4Q9_9BURK</name>
<proteinExistence type="inferred from homology"/>
<protein>
    <recommendedName>
        <fullName evidence="11">Lipopolysaccharide heptosyltransferase 1</fullName>
        <ecNumber evidence="10">2.4.99.23</ecNumber>
    </recommendedName>
    <alternativeName>
        <fullName evidence="12">ADP-heptose:lipopolysaccharide heptosyltransferase I</fullName>
    </alternativeName>
</protein>
<dbReference type="AlphaFoldDB" id="A0A2S9H4Q9"/>
<dbReference type="InterPro" id="IPR002201">
    <property type="entry name" value="Glyco_trans_9"/>
</dbReference>
<dbReference type="OrthoDB" id="9767552at2"/>
<comment type="pathway">
    <text evidence="2">Bacterial outer membrane biogenesis; LPS core biosynthesis.</text>
</comment>
<reference evidence="14 15" key="1">
    <citation type="submission" date="2018-02" db="EMBL/GenBank/DDBJ databases">
        <title>Solimicrobium silvestre gen. nov., sp. nov., isolated from alpine forest soil.</title>
        <authorList>
            <person name="Margesin R."/>
            <person name="Albuquerque L."/>
            <person name="Zhang D.-C."/>
            <person name="Froufe H.J.C."/>
            <person name="Severino R."/>
            <person name="Roxo I."/>
            <person name="Egas C."/>
            <person name="Da Costa M.S."/>
        </authorList>
    </citation>
    <scope>NUCLEOTIDE SEQUENCE [LARGE SCALE GENOMIC DNA]</scope>
    <source>
        <strain evidence="14 15">S20-91</strain>
    </source>
</reference>
<dbReference type="CDD" id="cd03789">
    <property type="entry name" value="GT9_LPS_heptosyltransferase"/>
    <property type="match status" value="1"/>
</dbReference>
<evidence type="ECO:0000256" key="7">
    <source>
        <dbReference type="ARBA" id="ARBA00022985"/>
    </source>
</evidence>
<evidence type="ECO:0000256" key="11">
    <source>
        <dbReference type="ARBA" id="ARBA00044190"/>
    </source>
</evidence>
<keyword evidence="6 14" id="KW-0808">Transferase</keyword>
<dbReference type="RefSeq" id="WP_105529837.1">
    <property type="nucleotide sequence ID" value="NZ_PUGF01000001.1"/>
</dbReference>
<evidence type="ECO:0000256" key="13">
    <source>
        <dbReference type="ARBA" id="ARBA00049201"/>
    </source>
</evidence>
<evidence type="ECO:0000256" key="12">
    <source>
        <dbReference type="ARBA" id="ARBA00044330"/>
    </source>
</evidence>
<dbReference type="EMBL" id="PUGF01000001">
    <property type="protein sequence ID" value="PRC94923.1"/>
    <property type="molecule type" value="Genomic_DNA"/>
</dbReference>
<keyword evidence="5" id="KW-0328">Glycosyltransferase</keyword>
<evidence type="ECO:0000256" key="2">
    <source>
        <dbReference type="ARBA" id="ARBA00004713"/>
    </source>
</evidence>
<evidence type="ECO:0000256" key="8">
    <source>
        <dbReference type="ARBA" id="ARBA00023136"/>
    </source>
</evidence>
<evidence type="ECO:0000256" key="5">
    <source>
        <dbReference type="ARBA" id="ARBA00022676"/>
    </source>
</evidence>
<evidence type="ECO:0000313" key="14">
    <source>
        <dbReference type="EMBL" id="PRC94923.1"/>
    </source>
</evidence>
<dbReference type="Gene3D" id="3.40.50.2000">
    <property type="entry name" value="Glycogen Phosphorylase B"/>
    <property type="match status" value="2"/>
</dbReference>
<keyword evidence="3" id="KW-1003">Cell membrane</keyword>
<comment type="subcellular location">
    <subcellularLocation>
        <location evidence="1">Cell inner membrane</location>
        <topology evidence="1">Peripheral membrane protein</topology>
        <orientation evidence="1">Cytoplasmic side</orientation>
    </subcellularLocation>
</comment>
<dbReference type="GO" id="GO:0005886">
    <property type="term" value="C:plasma membrane"/>
    <property type="evidence" value="ECO:0007669"/>
    <property type="project" value="UniProtKB-SubCell"/>
</dbReference>
<gene>
    <name evidence="14" type="ORF">S2091_0118</name>
</gene>
<dbReference type="InterPro" id="IPR051199">
    <property type="entry name" value="LPS_LOS_Heptosyltrfase"/>
</dbReference>
<evidence type="ECO:0000313" key="15">
    <source>
        <dbReference type="Proteomes" id="UP000237839"/>
    </source>
</evidence>
<dbReference type="PANTHER" id="PTHR30160:SF19">
    <property type="entry name" value="LIPOPOLYSACCHARIDE HEPTOSYLTRANSFERASE 1"/>
    <property type="match status" value="1"/>
</dbReference>
<keyword evidence="7" id="KW-0448">Lipopolysaccharide biosynthesis</keyword>
<evidence type="ECO:0000256" key="10">
    <source>
        <dbReference type="ARBA" id="ARBA00044041"/>
    </source>
</evidence>
<evidence type="ECO:0000256" key="1">
    <source>
        <dbReference type="ARBA" id="ARBA00004515"/>
    </source>
</evidence>
<dbReference type="GO" id="GO:0005829">
    <property type="term" value="C:cytosol"/>
    <property type="evidence" value="ECO:0007669"/>
    <property type="project" value="TreeGrafter"/>
</dbReference>
<dbReference type="SUPFAM" id="SSF53756">
    <property type="entry name" value="UDP-Glycosyltransferase/glycogen phosphorylase"/>
    <property type="match status" value="1"/>
</dbReference>
<dbReference type="Proteomes" id="UP000237839">
    <property type="component" value="Unassembled WGS sequence"/>
</dbReference>
<organism evidence="14 15">
    <name type="scientific">Solimicrobium silvestre</name>
    <dbReference type="NCBI Taxonomy" id="2099400"/>
    <lineage>
        <taxon>Bacteria</taxon>
        <taxon>Pseudomonadati</taxon>
        <taxon>Pseudomonadota</taxon>
        <taxon>Betaproteobacteria</taxon>
        <taxon>Burkholderiales</taxon>
        <taxon>Oxalobacteraceae</taxon>
        <taxon>Solimicrobium</taxon>
    </lineage>
</organism>